<dbReference type="InterPro" id="IPR015424">
    <property type="entry name" value="PyrdxlP-dep_Trfase"/>
</dbReference>
<evidence type="ECO:0000256" key="2">
    <source>
        <dbReference type="ARBA" id="ARBA00006490"/>
    </source>
</evidence>
<dbReference type="Gene3D" id="3.40.640.10">
    <property type="entry name" value="Type I PLP-dependent aspartate aminotransferase-like (Major domain)"/>
    <property type="match status" value="1"/>
</dbReference>
<keyword evidence="3" id="KW-0479">Metal-binding</keyword>
<keyword evidence="5" id="KW-0408">Iron</keyword>
<comment type="caution">
    <text evidence="9">The sequence shown here is derived from an EMBL/GenBank/DDBJ whole genome shotgun (WGS) entry which is preliminary data.</text>
</comment>
<dbReference type="Pfam" id="PF00266">
    <property type="entry name" value="Aminotran_5"/>
    <property type="match status" value="1"/>
</dbReference>
<protein>
    <submittedName>
        <fullName evidence="9">Cysteine desulfurase family protein</fullName>
    </submittedName>
</protein>
<dbReference type="InterPro" id="IPR015421">
    <property type="entry name" value="PyrdxlP-dep_Trfase_major"/>
</dbReference>
<gene>
    <name evidence="9" type="ORF">GCM10022410_17790</name>
</gene>
<dbReference type="InterPro" id="IPR020578">
    <property type="entry name" value="Aminotrans_V_PyrdxlP_BS"/>
</dbReference>
<comment type="similarity">
    <text evidence="2">Belongs to the class-V pyridoxal-phosphate-dependent aminotransferase family. NifS/IscS subfamily.</text>
</comment>
<dbReference type="Gene3D" id="3.90.1150.10">
    <property type="entry name" value="Aspartate Aminotransferase, domain 1"/>
    <property type="match status" value="1"/>
</dbReference>
<dbReference type="InterPro" id="IPR016454">
    <property type="entry name" value="Cysteine_dSase"/>
</dbReference>
<evidence type="ECO:0000256" key="5">
    <source>
        <dbReference type="ARBA" id="ARBA00023004"/>
    </source>
</evidence>
<dbReference type="PANTHER" id="PTHR11601:SF50">
    <property type="entry name" value="CYSTEINE DESULFURASE ISCS 2-RELATED"/>
    <property type="match status" value="1"/>
</dbReference>
<evidence type="ECO:0000313" key="9">
    <source>
        <dbReference type="EMBL" id="GAA4072801.1"/>
    </source>
</evidence>
<evidence type="ECO:0000313" key="10">
    <source>
        <dbReference type="Proteomes" id="UP001501734"/>
    </source>
</evidence>
<proteinExistence type="inferred from homology"/>
<evidence type="ECO:0000259" key="8">
    <source>
        <dbReference type="Pfam" id="PF00266"/>
    </source>
</evidence>
<dbReference type="PANTHER" id="PTHR11601">
    <property type="entry name" value="CYSTEINE DESULFURYLASE FAMILY MEMBER"/>
    <property type="match status" value="1"/>
</dbReference>
<evidence type="ECO:0000256" key="3">
    <source>
        <dbReference type="ARBA" id="ARBA00022723"/>
    </source>
</evidence>
<dbReference type="SUPFAM" id="SSF53383">
    <property type="entry name" value="PLP-dependent transferases"/>
    <property type="match status" value="1"/>
</dbReference>
<accession>A0ABP7VR93</accession>
<evidence type="ECO:0000256" key="6">
    <source>
        <dbReference type="ARBA" id="ARBA00023014"/>
    </source>
</evidence>
<dbReference type="PIRSF" id="PIRSF005572">
    <property type="entry name" value="NifS"/>
    <property type="match status" value="1"/>
</dbReference>
<organism evidence="9 10">
    <name type="scientific">Amphibacillus indicireducens</name>
    <dbReference type="NCBI Taxonomy" id="1076330"/>
    <lineage>
        <taxon>Bacteria</taxon>
        <taxon>Bacillati</taxon>
        <taxon>Bacillota</taxon>
        <taxon>Bacilli</taxon>
        <taxon>Bacillales</taxon>
        <taxon>Bacillaceae</taxon>
        <taxon>Amphibacillus</taxon>
    </lineage>
</organism>
<dbReference type="Proteomes" id="UP001501734">
    <property type="component" value="Unassembled WGS sequence"/>
</dbReference>
<dbReference type="Gene3D" id="1.10.260.50">
    <property type="match status" value="1"/>
</dbReference>
<sequence>MIYFDNSATTEPNSDVLETFLEVSRRYYGNASSAHKLGLEAEHLLRKSYQHISQLLAVKPTEIIFTSGGTEGNNLAIKGIALAYQNRGKHLMTTTIEHPSVINTFQALEELGFEVTYLPVDQSGVVSIDAVKQALREDTILVSVMHVNNELGTIQPIEAIGQLLKNRKYTFFHVDHVQGFGKIGLDLKQSAIDLATISGHKIHGLKGTGLVYQREGVRLFPLLHGGGQQDNRHSGTENLAGIVSLSKAIRLILEQNSARSKHLQLLNRRMRDELTQIDEVIINTPENQAPHIINFSIPGLKPEIVLHALEERNIYVSTQSACSSKKASESSVLRAIHLPPNQRNSAIRISFSYHNTIDEIDVFIRELQRIIKELKQDMR</sequence>
<name>A0ABP7VR93_9BACI</name>
<keyword evidence="6" id="KW-0411">Iron-sulfur</keyword>
<dbReference type="EMBL" id="BAABDL010000094">
    <property type="protein sequence ID" value="GAA4072801.1"/>
    <property type="molecule type" value="Genomic_DNA"/>
</dbReference>
<evidence type="ECO:0000256" key="4">
    <source>
        <dbReference type="ARBA" id="ARBA00022898"/>
    </source>
</evidence>
<comment type="cofactor">
    <cofactor evidence="1 7">
        <name>pyridoxal 5'-phosphate</name>
        <dbReference type="ChEBI" id="CHEBI:597326"/>
    </cofactor>
</comment>
<keyword evidence="4" id="KW-0663">Pyridoxal phosphate</keyword>
<feature type="domain" description="Aminotransferase class V" evidence="8">
    <location>
        <begin position="2"/>
        <end position="363"/>
    </location>
</feature>
<reference evidence="10" key="1">
    <citation type="journal article" date="2019" name="Int. J. Syst. Evol. Microbiol.">
        <title>The Global Catalogue of Microorganisms (GCM) 10K type strain sequencing project: providing services to taxonomists for standard genome sequencing and annotation.</title>
        <authorList>
            <consortium name="The Broad Institute Genomics Platform"/>
            <consortium name="The Broad Institute Genome Sequencing Center for Infectious Disease"/>
            <person name="Wu L."/>
            <person name="Ma J."/>
        </authorList>
    </citation>
    <scope>NUCLEOTIDE SEQUENCE [LARGE SCALE GENOMIC DNA]</scope>
    <source>
        <strain evidence="10">JCM 17250</strain>
    </source>
</reference>
<keyword evidence="10" id="KW-1185">Reference proteome</keyword>
<dbReference type="PROSITE" id="PS00595">
    <property type="entry name" value="AA_TRANSFER_CLASS_5"/>
    <property type="match status" value="1"/>
</dbReference>
<dbReference type="RefSeq" id="WP_344912361.1">
    <property type="nucleotide sequence ID" value="NZ_BAABDL010000094.1"/>
</dbReference>
<evidence type="ECO:0000256" key="7">
    <source>
        <dbReference type="RuleBase" id="RU004504"/>
    </source>
</evidence>
<dbReference type="InterPro" id="IPR015422">
    <property type="entry name" value="PyrdxlP-dep_Trfase_small"/>
</dbReference>
<evidence type="ECO:0000256" key="1">
    <source>
        <dbReference type="ARBA" id="ARBA00001933"/>
    </source>
</evidence>
<dbReference type="InterPro" id="IPR000192">
    <property type="entry name" value="Aminotrans_V_dom"/>
</dbReference>